<evidence type="ECO:0000259" key="2">
    <source>
        <dbReference type="Pfam" id="PF01957"/>
    </source>
</evidence>
<organism evidence="3 4">
    <name type="scientific">Candidatus Aphodousia faecigallinarum</name>
    <dbReference type="NCBI Taxonomy" id="2840677"/>
    <lineage>
        <taxon>Bacteria</taxon>
        <taxon>Pseudomonadati</taxon>
        <taxon>Pseudomonadota</taxon>
        <taxon>Betaproteobacteria</taxon>
        <taxon>Burkholderiales</taxon>
        <taxon>Sutterellaceae</taxon>
        <taxon>Sutterellaceae incertae sedis</taxon>
        <taxon>Candidatus Aphodousia</taxon>
    </lineage>
</organism>
<dbReference type="Proteomes" id="UP000824083">
    <property type="component" value="Unassembled WGS sequence"/>
</dbReference>
<gene>
    <name evidence="3" type="ORF">IAC56_00745</name>
</gene>
<feature type="transmembrane region" description="Helical" evidence="1">
    <location>
        <begin position="12"/>
        <end position="44"/>
    </location>
</feature>
<dbReference type="Pfam" id="PF01957">
    <property type="entry name" value="NfeD"/>
    <property type="match status" value="1"/>
</dbReference>
<feature type="domain" description="NfeD-like C-terminal" evidence="2">
    <location>
        <begin position="89"/>
        <end position="141"/>
    </location>
</feature>
<accession>A0A9D1IGV6</accession>
<dbReference type="EMBL" id="DVMY01000018">
    <property type="protein sequence ID" value="HIU36798.1"/>
    <property type="molecule type" value="Genomic_DNA"/>
</dbReference>
<name>A0A9D1IGV6_9BURK</name>
<protein>
    <submittedName>
        <fullName evidence="3">NfeD family protein</fullName>
    </submittedName>
</protein>
<evidence type="ECO:0000313" key="3">
    <source>
        <dbReference type="EMBL" id="HIU36798.1"/>
    </source>
</evidence>
<comment type="caution">
    <text evidence="3">The sequence shown here is derived from an EMBL/GenBank/DDBJ whole genome shotgun (WGS) entry which is preliminary data.</text>
</comment>
<sequence length="143" mass="15472">MTLSATTLWLILAALLGIIELIATTFYLLVLAVAALVAAAAAWFDLALEWQIALFAVIAIIGSVWVRRIRSIPTKSDAQAHALQNLDQGQIVNVTAWDESGAATVQYRGADWQARAEEGEARIAGAYVITRVEGSVLYLKKMS</sequence>
<keyword evidence="1" id="KW-1133">Transmembrane helix</keyword>
<reference evidence="3" key="1">
    <citation type="submission" date="2020-10" db="EMBL/GenBank/DDBJ databases">
        <authorList>
            <person name="Gilroy R."/>
        </authorList>
    </citation>
    <scope>NUCLEOTIDE SEQUENCE</scope>
    <source>
        <strain evidence="3">7463</strain>
    </source>
</reference>
<evidence type="ECO:0000313" key="4">
    <source>
        <dbReference type="Proteomes" id="UP000824083"/>
    </source>
</evidence>
<dbReference type="AlphaFoldDB" id="A0A9D1IGV6"/>
<keyword evidence="1" id="KW-0472">Membrane</keyword>
<feature type="transmembrane region" description="Helical" evidence="1">
    <location>
        <begin position="50"/>
        <end position="66"/>
    </location>
</feature>
<evidence type="ECO:0000256" key="1">
    <source>
        <dbReference type="SAM" id="Phobius"/>
    </source>
</evidence>
<reference evidence="3" key="2">
    <citation type="journal article" date="2021" name="PeerJ">
        <title>Extensive microbial diversity within the chicken gut microbiome revealed by metagenomics and culture.</title>
        <authorList>
            <person name="Gilroy R."/>
            <person name="Ravi A."/>
            <person name="Getino M."/>
            <person name="Pursley I."/>
            <person name="Horton D.L."/>
            <person name="Alikhan N.F."/>
            <person name="Baker D."/>
            <person name="Gharbi K."/>
            <person name="Hall N."/>
            <person name="Watson M."/>
            <person name="Adriaenssens E.M."/>
            <person name="Foster-Nyarko E."/>
            <person name="Jarju S."/>
            <person name="Secka A."/>
            <person name="Antonio M."/>
            <person name="Oren A."/>
            <person name="Chaudhuri R.R."/>
            <person name="La Ragione R."/>
            <person name="Hildebrand F."/>
            <person name="Pallen M.J."/>
        </authorList>
    </citation>
    <scope>NUCLEOTIDE SEQUENCE</scope>
    <source>
        <strain evidence="3">7463</strain>
    </source>
</reference>
<keyword evidence="1" id="KW-0812">Transmembrane</keyword>
<proteinExistence type="predicted"/>
<dbReference type="InterPro" id="IPR002810">
    <property type="entry name" value="NfeD-like_C"/>
</dbReference>